<dbReference type="Proteomes" id="UP001348265">
    <property type="component" value="Unassembled WGS sequence"/>
</dbReference>
<proteinExistence type="inferred from homology"/>
<evidence type="ECO:0000256" key="1">
    <source>
        <dbReference type="ARBA" id="ARBA00010617"/>
    </source>
</evidence>
<dbReference type="PROSITE" id="PS00086">
    <property type="entry name" value="CYTOCHROME_P450"/>
    <property type="match status" value="1"/>
</dbReference>
<evidence type="ECO:0000313" key="4">
    <source>
        <dbReference type="Proteomes" id="UP001348265"/>
    </source>
</evidence>
<protein>
    <recommendedName>
        <fullName evidence="5">Cytochrome P450</fullName>
    </recommendedName>
</protein>
<accession>A0ABU7X5C5</accession>
<dbReference type="RefSeq" id="WP_331789684.1">
    <property type="nucleotide sequence ID" value="NZ_JAVFKM010000031.1"/>
</dbReference>
<dbReference type="SUPFAM" id="SSF48264">
    <property type="entry name" value="Cytochrome P450"/>
    <property type="match status" value="1"/>
</dbReference>
<keyword evidence="4" id="KW-1185">Reference proteome</keyword>
<comment type="similarity">
    <text evidence="1">Belongs to the cytochrome P450 family.</text>
</comment>
<comment type="caution">
    <text evidence="3">The sequence shown here is derived from an EMBL/GenBank/DDBJ whole genome shotgun (WGS) entry which is preliminary data.</text>
</comment>
<dbReference type="InterPro" id="IPR036396">
    <property type="entry name" value="Cyt_P450_sf"/>
</dbReference>
<feature type="region of interest" description="Disordered" evidence="2">
    <location>
        <begin position="215"/>
        <end position="260"/>
    </location>
</feature>
<organism evidence="3 4">
    <name type="scientific">Streptomyces chrestomyceticus</name>
    <dbReference type="NCBI Taxonomy" id="68185"/>
    <lineage>
        <taxon>Bacteria</taxon>
        <taxon>Bacillati</taxon>
        <taxon>Actinomycetota</taxon>
        <taxon>Actinomycetes</taxon>
        <taxon>Kitasatosporales</taxon>
        <taxon>Streptomycetaceae</taxon>
        <taxon>Streptomyces</taxon>
    </lineage>
</organism>
<name>A0ABU7X5C5_9ACTN</name>
<evidence type="ECO:0000313" key="3">
    <source>
        <dbReference type="EMBL" id="MEF3118716.1"/>
    </source>
</evidence>
<dbReference type="PANTHER" id="PTHR46696:SF1">
    <property type="entry name" value="CYTOCHROME P450 YJIB-RELATED"/>
    <property type="match status" value="1"/>
</dbReference>
<evidence type="ECO:0000256" key="2">
    <source>
        <dbReference type="SAM" id="MobiDB-lite"/>
    </source>
</evidence>
<reference evidence="3 4" key="1">
    <citation type="submission" date="2023-08" db="EMBL/GenBank/DDBJ databases">
        <authorList>
            <person name="Sharma P."/>
            <person name="Verma V."/>
            <person name="Mohan M.K."/>
            <person name="Dubey A.K."/>
        </authorList>
    </citation>
    <scope>NUCLEOTIDE SEQUENCE [LARGE SCALE GENOMIC DNA]</scope>
    <source>
        <strain evidence="3 4">ADP4</strain>
    </source>
</reference>
<evidence type="ECO:0008006" key="5">
    <source>
        <dbReference type="Google" id="ProtNLM"/>
    </source>
</evidence>
<dbReference type="Gene3D" id="1.10.630.10">
    <property type="entry name" value="Cytochrome P450"/>
    <property type="match status" value="2"/>
</dbReference>
<dbReference type="EMBL" id="JAVFKM010000031">
    <property type="protein sequence ID" value="MEF3118716.1"/>
    <property type="molecule type" value="Genomic_DNA"/>
</dbReference>
<dbReference type="PANTHER" id="PTHR46696">
    <property type="entry name" value="P450, PUTATIVE (EUROFUNG)-RELATED"/>
    <property type="match status" value="1"/>
</dbReference>
<feature type="region of interest" description="Disordered" evidence="2">
    <location>
        <begin position="14"/>
        <end position="34"/>
    </location>
</feature>
<sequence length="358" mass="35708">MRTLDVDDVNDVDAMNGLEDGARGGTGPDLLADPGWRVPPVPEEVPEGTMAWLRARVARFSSGEAHVRRRALAIGALGAFGAFDGPDVNAEVLRDAARIRTQELLSAPGTVEVMARVARVVPAEVLAASLGLPVTADTAGLVGDVARAYHAHGETIPAADRALTRLVADCGGTWDEATAARIGLLVQAYDATAGLIGNAAYLALTGTGTGTAAGTGTGTGSEAGTGTAAGTGTGTGTAAGTAAGTGTGHAPEPPPEPSADLAADRLDQALRTDPPVRGTLRAPVDGGDPVRVGLVTPDGSLAFGAGAHACPGQAHARALAAGVLDALLARGCRLVRPDIAYEPSVNLRAPAALEVVCG</sequence>
<dbReference type="InterPro" id="IPR017972">
    <property type="entry name" value="Cyt_P450_CS"/>
</dbReference>
<gene>
    <name evidence="3" type="ORF">RB636_36770</name>
</gene>
<feature type="compositionally biased region" description="Gly residues" evidence="2">
    <location>
        <begin position="215"/>
        <end position="247"/>
    </location>
</feature>